<dbReference type="Proteomes" id="UP000076154">
    <property type="component" value="Unassembled WGS sequence"/>
</dbReference>
<feature type="compositionally biased region" description="Basic residues" evidence="1">
    <location>
        <begin position="789"/>
        <end position="800"/>
    </location>
</feature>
<dbReference type="OrthoDB" id="3065040at2759"/>
<sequence>MSLTDSRRYTTSRLASCHGYEDDPVIDDAFSPILPAFYQHSGRIVSTAKGIWELWSPNSSQTPFYPGIPPPFATSVYHSDITQRRYDGHLGRFDFCVSPQSLATDRLWRGFVLRPASGFQKLDECPEYELIHRVWDKASTSGRLFPSFIAKLSNRAVQLGTDPLVFSDIPMDRFNLWKDRPVAPNAEDIQALSAIQRFDEAVDKVVEIQRRLRDTAAWLVMAKMMTTEVSISSEALRKRPIPLANEDYIGTWVNGANLEDVTWLLYHGVPCFLIHEVTPFEKSNDIPGPSNRYPWAKSFVEDTEALLLYPKRNGYDVIAARYPNPPVNRRTSPIDPAQPVVSHPDHRHRSSSRAQGWQGRIIGYETREPPVDWSNWKADTSFDADPLEYVRLHPAHVDWLRPPPIAVPSGKWSIWVEDTTDDLDLIPCIRKARNSERIDPDDFGDGPYYDRDERREMYFATTVTIPPGYISRITDFGLPVPRMLFLHEVNHKVARAKASRWMYYSRLPAGNANNRERTPSPRRLPPLLETQTSLNAPITAPPSPDMETTTTIPLPQQTIASEDSISLGSSDRSDSPMQVDPRQIESRAETSTGPSRYLLVTSCEDKTEWEDLLTALLAIIEGTLELRIERIFHSSSGRTRSVMLEAASTSDAIQFRGRNVGSQLLPGIPMVCEFMSENHFDEAWENRVNGWLNQPSPAPPPLPEGQSRAPPSHHTSRRHSPPRATPTTRRYQSSFRHYSPRRRSPTPSDSYSRPRSPSLPSQYYSHASWSPFTRRDPTPDRRSPNDRRYRSRSRSFQRKGKAVERRSASPPSVRASRQASLNRSVKEVVPISRAHSHRSQDTTSTHQASSSSASEGPSRTNQSAWESEYVNFLAAVGQQALASSFPSIPLPSLPTGNRTQWLPPLPAVAPAIVQGPSLTPTATAIADTPAAARLTLADRLVEPPRSLFDRLGQEEGEYITGDQSDDEDLGASAEITTGTRRRYRRGRRAGTKNRN</sequence>
<evidence type="ECO:0000313" key="3">
    <source>
        <dbReference type="Proteomes" id="UP000076154"/>
    </source>
</evidence>
<feature type="compositionally biased region" description="Basic residues" evidence="1">
    <location>
        <begin position="979"/>
        <end position="995"/>
    </location>
</feature>
<dbReference type="AlphaFoldDB" id="A0A369JE56"/>
<feature type="region of interest" description="Disordered" evidence="1">
    <location>
        <begin position="953"/>
        <end position="995"/>
    </location>
</feature>
<keyword evidence="3" id="KW-1185">Reference proteome</keyword>
<feature type="region of interest" description="Disordered" evidence="1">
    <location>
        <begin position="326"/>
        <end position="352"/>
    </location>
</feature>
<dbReference type="InParanoid" id="A0A369JE56"/>
<gene>
    <name evidence="2" type="ORF">Hypma_014482</name>
</gene>
<feature type="compositionally biased region" description="Low complexity" evidence="1">
    <location>
        <begin position="841"/>
        <end position="854"/>
    </location>
</feature>
<comment type="caution">
    <text evidence="2">The sequence shown here is derived from an EMBL/GenBank/DDBJ whole genome shotgun (WGS) entry which is preliminary data.</text>
</comment>
<feature type="compositionally biased region" description="Low complexity" evidence="1">
    <location>
        <begin position="808"/>
        <end position="820"/>
    </location>
</feature>
<feature type="compositionally biased region" description="Polar residues" evidence="1">
    <location>
        <begin position="725"/>
        <end position="735"/>
    </location>
</feature>
<accession>A0A369JE56</accession>
<reference evidence="2" key="1">
    <citation type="submission" date="2018-04" db="EMBL/GenBank/DDBJ databases">
        <title>Whole genome sequencing of Hypsizygus marmoreus.</title>
        <authorList>
            <person name="Choi I.-G."/>
            <person name="Min B."/>
            <person name="Kim J.-G."/>
            <person name="Kim S."/>
            <person name="Oh Y.-L."/>
            <person name="Kong W.-S."/>
            <person name="Park H."/>
            <person name="Jeong J."/>
            <person name="Song E.-S."/>
        </authorList>
    </citation>
    <scope>NUCLEOTIDE SEQUENCE [LARGE SCALE GENOMIC DNA]</scope>
    <source>
        <strain evidence="2">51987-8</strain>
    </source>
</reference>
<proteinExistence type="predicted"/>
<name>A0A369JE56_HYPMA</name>
<feature type="region of interest" description="Disordered" evidence="1">
    <location>
        <begin position="510"/>
        <end position="591"/>
    </location>
</feature>
<feature type="compositionally biased region" description="Low complexity" evidence="1">
    <location>
        <begin position="745"/>
        <end position="765"/>
    </location>
</feature>
<evidence type="ECO:0000313" key="2">
    <source>
        <dbReference type="EMBL" id="RDB18867.1"/>
    </source>
</evidence>
<protein>
    <submittedName>
        <fullName evidence="2">Uncharacterized protein</fullName>
    </submittedName>
</protein>
<feature type="compositionally biased region" description="Low complexity" evidence="1">
    <location>
        <begin position="548"/>
        <end position="570"/>
    </location>
</feature>
<evidence type="ECO:0000256" key="1">
    <source>
        <dbReference type="SAM" id="MobiDB-lite"/>
    </source>
</evidence>
<feature type="compositionally biased region" description="Basic and acidic residues" evidence="1">
    <location>
        <begin position="773"/>
        <end position="788"/>
    </location>
</feature>
<dbReference type="EMBL" id="LUEZ02000087">
    <property type="protein sequence ID" value="RDB18867.1"/>
    <property type="molecule type" value="Genomic_DNA"/>
</dbReference>
<feature type="region of interest" description="Disordered" evidence="1">
    <location>
        <begin position="690"/>
        <end position="862"/>
    </location>
</feature>
<organism evidence="2 3">
    <name type="scientific">Hypsizygus marmoreus</name>
    <name type="common">White beech mushroom</name>
    <name type="synonym">Agaricus marmoreus</name>
    <dbReference type="NCBI Taxonomy" id="39966"/>
    <lineage>
        <taxon>Eukaryota</taxon>
        <taxon>Fungi</taxon>
        <taxon>Dikarya</taxon>
        <taxon>Basidiomycota</taxon>
        <taxon>Agaricomycotina</taxon>
        <taxon>Agaricomycetes</taxon>
        <taxon>Agaricomycetidae</taxon>
        <taxon>Agaricales</taxon>
        <taxon>Tricholomatineae</taxon>
        <taxon>Lyophyllaceae</taxon>
        <taxon>Hypsizygus</taxon>
    </lineage>
</organism>